<accession>A0A8D8KDG8</accession>
<evidence type="ECO:0000313" key="1">
    <source>
        <dbReference type="EMBL" id="CAG6590720.1"/>
    </source>
</evidence>
<protein>
    <submittedName>
        <fullName evidence="1">(northern house mosquito) hypothetical protein</fullName>
    </submittedName>
</protein>
<dbReference type="AlphaFoldDB" id="A0A8D8KDG8"/>
<sequence length="137" mass="15281">MIVLATTFIAESFFRLVYPLGKTTMYGVSSTVVSSFRLMTCTTSASSLRSSSAAGVEFHFSSALATCQNLRHKCRLPWFRIGFACKSARSQVYIRPLPSRACKKPLLLFICRLAGCWNRRSASFSSWAGNVVVFVFR</sequence>
<dbReference type="EMBL" id="HBUE01325663">
    <property type="protein sequence ID" value="CAG6590720.1"/>
    <property type="molecule type" value="Transcribed_RNA"/>
</dbReference>
<proteinExistence type="predicted"/>
<reference evidence="1" key="1">
    <citation type="submission" date="2021-05" db="EMBL/GenBank/DDBJ databases">
        <authorList>
            <person name="Alioto T."/>
            <person name="Alioto T."/>
            <person name="Gomez Garrido J."/>
        </authorList>
    </citation>
    <scope>NUCLEOTIDE SEQUENCE</scope>
</reference>
<dbReference type="EMBL" id="HBUE01219091">
    <property type="protein sequence ID" value="CAG6538705.1"/>
    <property type="molecule type" value="Transcribed_RNA"/>
</dbReference>
<name>A0A8D8KDG8_CULPI</name>
<organism evidence="1">
    <name type="scientific">Culex pipiens</name>
    <name type="common">House mosquito</name>
    <dbReference type="NCBI Taxonomy" id="7175"/>
    <lineage>
        <taxon>Eukaryota</taxon>
        <taxon>Metazoa</taxon>
        <taxon>Ecdysozoa</taxon>
        <taxon>Arthropoda</taxon>
        <taxon>Hexapoda</taxon>
        <taxon>Insecta</taxon>
        <taxon>Pterygota</taxon>
        <taxon>Neoptera</taxon>
        <taxon>Endopterygota</taxon>
        <taxon>Diptera</taxon>
        <taxon>Nematocera</taxon>
        <taxon>Culicoidea</taxon>
        <taxon>Culicidae</taxon>
        <taxon>Culicinae</taxon>
        <taxon>Culicini</taxon>
        <taxon>Culex</taxon>
        <taxon>Culex</taxon>
    </lineage>
</organism>